<proteinExistence type="predicted"/>
<evidence type="ECO:0000259" key="1">
    <source>
        <dbReference type="Pfam" id="PF12146"/>
    </source>
</evidence>
<organism evidence="2 3">
    <name type="scientific">Dyella mobilis</name>
    <dbReference type="NCBI Taxonomy" id="1849582"/>
    <lineage>
        <taxon>Bacteria</taxon>
        <taxon>Pseudomonadati</taxon>
        <taxon>Pseudomonadota</taxon>
        <taxon>Gammaproteobacteria</taxon>
        <taxon>Lysobacterales</taxon>
        <taxon>Rhodanobacteraceae</taxon>
        <taxon>Dyella</taxon>
    </lineage>
</organism>
<dbReference type="Gene3D" id="3.40.50.1820">
    <property type="entry name" value="alpha/beta hydrolase"/>
    <property type="match status" value="1"/>
</dbReference>
<reference evidence="2" key="1">
    <citation type="submission" date="2020-10" db="EMBL/GenBank/DDBJ databases">
        <title>Phylogeny of dyella-like bacteria.</title>
        <authorList>
            <person name="Fu J."/>
        </authorList>
    </citation>
    <scope>NUCLEOTIDE SEQUENCE</scope>
    <source>
        <strain evidence="2">DHON07</strain>
    </source>
</reference>
<dbReference type="SUPFAM" id="SSF53474">
    <property type="entry name" value="alpha/beta-Hydrolases"/>
    <property type="match status" value="1"/>
</dbReference>
<name>A0ABS2KDL2_9GAMM</name>
<sequence>MRATHEATTACRGMLALLIIAGGAWVEPVFAANQDASAQSAMHTQAAYEVEQMSFPGGMSGVVLAGTLTRPISSGPTPAVVLIAGSGKTDRDESAYGHKPFLVLADALTRAGYAVLRYDKRGVGQSTGNGRAATTLDFKTDAEAAVHYLGGRTDIDKTRIAVVGHSEGGTIAALMSGDPSPPAAAVSLAGMIAPFAEQIVTQEILTGRDAGADEAYDREVRAYYAKVEAAARVDDDPQRFARMQAISAAWNSEFSKDAADRNAAAESLLAMPKFLASRWFQTYLKLDVPKAIEQGEIPVLFLNGSTDHQVAAGPNLTLARLALGRETPLRHTQRLPGLNHLFQQSASGSGEDYAKNTPTPSPLAIGAVIQFLNLALTKQ</sequence>
<accession>A0ABS2KDL2</accession>
<dbReference type="PANTHER" id="PTHR43265">
    <property type="entry name" value="ESTERASE ESTD"/>
    <property type="match status" value="1"/>
</dbReference>
<dbReference type="InterPro" id="IPR029058">
    <property type="entry name" value="AB_hydrolase_fold"/>
</dbReference>
<dbReference type="Proteomes" id="UP001430193">
    <property type="component" value="Unassembled WGS sequence"/>
</dbReference>
<protein>
    <submittedName>
        <fullName evidence="2">Alpha/beta fold hydrolase</fullName>
    </submittedName>
</protein>
<dbReference type="EMBL" id="JADIKF010000036">
    <property type="protein sequence ID" value="MBM7128935.1"/>
    <property type="molecule type" value="Genomic_DNA"/>
</dbReference>
<gene>
    <name evidence="2" type="ORF">ISS99_05305</name>
</gene>
<feature type="domain" description="Serine aminopeptidase S33" evidence="1">
    <location>
        <begin position="104"/>
        <end position="310"/>
    </location>
</feature>
<evidence type="ECO:0000313" key="3">
    <source>
        <dbReference type="Proteomes" id="UP001430193"/>
    </source>
</evidence>
<dbReference type="InterPro" id="IPR053145">
    <property type="entry name" value="AB_hydrolase_Est10"/>
</dbReference>
<dbReference type="InterPro" id="IPR022742">
    <property type="entry name" value="Hydrolase_4"/>
</dbReference>
<comment type="caution">
    <text evidence="2">The sequence shown here is derived from an EMBL/GenBank/DDBJ whole genome shotgun (WGS) entry which is preliminary data.</text>
</comment>
<dbReference type="GO" id="GO:0016787">
    <property type="term" value="F:hydrolase activity"/>
    <property type="evidence" value="ECO:0007669"/>
    <property type="project" value="UniProtKB-KW"/>
</dbReference>
<evidence type="ECO:0000313" key="2">
    <source>
        <dbReference type="EMBL" id="MBM7128935.1"/>
    </source>
</evidence>
<keyword evidence="2" id="KW-0378">Hydrolase</keyword>
<dbReference type="PANTHER" id="PTHR43265:SF1">
    <property type="entry name" value="ESTERASE ESTD"/>
    <property type="match status" value="1"/>
</dbReference>
<dbReference type="Pfam" id="PF12146">
    <property type="entry name" value="Hydrolase_4"/>
    <property type="match status" value="1"/>
</dbReference>
<keyword evidence="3" id="KW-1185">Reference proteome</keyword>
<dbReference type="RefSeq" id="WP_204630556.1">
    <property type="nucleotide sequence ID" value="NZ_BSOC01000007.1"/>
</dbReference>